<dbReference type="Pfam" id="PF00430">
    <property type="entry name" value="ATP-synt_B"/>
    <property type="match status" value="1"/>
</dbReference>
<comment type="similarity">
    <text evidence="3">Belongs to the ATPase B chain family.</text>
</comment>
<reference evidence="15" key="1">
    <citation type="submission" date="2018-05" db="EMBL/GenBank/DDBJ databases">
        <authorList>
            <person name="Lanie J.A."/>
            <person name="Ng W.-L."/>
            <person name="Kazmierczak K.M."/>
            <person name="Andrzejewski T.M."/>
            <person name="Davidsen T.M."/>
            <person name="Wayne K.J."/>
            <person name="Tettelin H."/>
            <person name="Glass J.I."/>
            <person name="Rusch D."/>
            <person name="Podicherti R."/>
            <person name="Tsui H.-C.T."/>
            <person name="Winkler M.E."/>
        </authorList>
    </citation>
    <scope>NUCLEOTIDE SEQUENCE</scope>
</reference>
<keyword evidence="6 14" id="KW-0812">Transmembrane</keyword>
<dbReference type="InterPro" id="IPR050059">
    <property type="entry name" value="ATP_synthase_B_chain"/>
</dbReference>
<evidence type="ECO:0000256" key="10">
    <source>
        <dbReference type="ARBA" id="ARBA00023136"/>
    </source>
</evidence>
<keyword evidence="8 14" id="KW-1133">Transmembrane helix</keyword>
<feature type="region of interest" description="Disordered" evidence="13">
    <location>
        <begin position="1"/>
        <end position="20"/>
    </location>
</feature>
<dbReference type="GO" id="GO:0012505">
    <property type="term" value="C:endomembrane system"/>
    <property type="evidence" value="ECO:0007669"/>
    <property type="project" value="UniProtKB-SubCell"/>
</dbReference>
<evidence type="ECO:0000256" key="7">
    <source>
        <dbReference type="ARBA" id="ARBA00022781"/>
    </source>
</evidence>
<dbReference type="GO" id="GO:0015986">
    <property type="term" value="P:proton motive force-driven ATP synthesis"/>
    <property type="evidence" value="ECO:0007669"/>
    <property type="project" value="InterPro"/>
</dbReference>
<evidence type="ECO:0000256" key="4">
    <source>
        <dbReference type="ARBA" id="ARBA00022448"/>
    </source>
</evidence>
<dbReference type="PANTHER" id="PTHR33445">
    <property type="entry name" value="ATP SYNTHASE SUBUNIT B', CHLOROPLASTIC"/>
    <property type="match status" value="1"/>
</dbReference>
<organism evidence="15">
    <name type="scientific">marine metagenome</name>
    <dbReference type="NCBI Taxonomy" id="408172"/>
    <lineage>
        <taxon>unclassified sequences</taxon>
        <taxon>metagenomes</taxon>
        <taxon>ecological metagenomes</taxon>
    </lineage>
</organism>
<protein>
    <recommendedName>
        <fullName evidence="16">ATP synthase YMF19-like N-terminal domain-containing protein</fullName>
    </recommendedName>
</protein>
<keyword evidence="12" id="KW-0175">Coiled coil</keyword>
<comment type="subcellular location">
    <subcellularLocation>
        <location evidence="2">Endomembrane system</location>
    </subcellularLocation>
    <subcellularLocation>
        <location evidence="1">Membrane</location>
        <topology evidence="1">Single-pass membrane protein</topology>
    </subcellularLocation>
</comment>
<dbReference type="CDD" id="cd06503">
    <property type="entry name" value="ATP-synt_Fo_b"/>
    <property type="match status" value="1"/>
</dbReference>
<feature type="non-terminal residue" evidence="15">
    <location>
        <position position="87"/>
    </location>
</feature>
<name>A0A383DAA6_9ZZZZ</name>
<dbReference type="GO" id="GO:0046961">
    <property type="term" value="F:proton-transporting ATPase activity, rotational mechanism"/>
    <property type="evidence" value="ECO:0007669"/>
    <property type="project" value="TreeGrafter"/>
</dbReference>
<evidence type="ECO:0000256" key="9">
    <source>
        <dbReference type="ARBA" id="ARBA00023065"/>
    </source>
</evidence>
<feature type="transmembrane region" description="Helical" evidence="14">
    <location>
        <begin position="36"/>
        <end position="56"/>
    </location>
</feature>
<evidence type="ECO:0000256" key="1">
    <source>
        <dbReference type="ARBA" id="ARBA00004167"/>
    </source>
</evidence>
<proteinExistence type="inferred from homology"/>
<gene>
    <name evidence="15" type="ORF">METZ01_LOCUS494128</name>
</gene>
<evidence type="ECO:0000256" key="13">
    <source>
        <dbReference type="SAM" id="MobiDB-lite"/>
    </source>
</evidence>
<dbReference type="PANTHER" id="PTHR33445:SF1">
    <property type="entry name" value="ATP SYNTHASE SUBUNIT B"/>
    <property type="match status" value="1"/>
</dbReference>
<dbReference type="AlphaFoldDB" id="A0A383DAA6"/>
<feature type="coiled-coil region" evidence="12">
    <location>
        <begin position="60"/>
        <end position="87"/>
    </location>
</feature>
<evidence type="ECO:0008006" key="16">
    <source>
        <dbReference type="Google" id="ProtNLM"/>
    </source>
</evidence>
<evidence type="ECO:0000256" key="12">
    <source>
        <dbReference type="SAM" id="Coils"/>
    </source>
</evidence>
<sequence>MDQFRGFPGGEDLYESTEAHGGANAPNPLVQLDPGLFIWTILTFLILFFVLSKFAWRPLLEALESRENTIKSSLEDAEKAKQELERL</sequence>
<keyword evidence="5" id="KW-0138">CF(0)</keyword>
<evidence type="ECO:0000256" key="2">
    <source>
        <dbReference type="ARBA" id="ARBA00004308"/>
    </source>
</evidence>
<keyword evidence="9" id="KW-0406">Ion transport</keyword>
<accession>A0A383DAA6</accession>
<dbReference type="InterPro" id="IPR002146">
    <property type="entry name" value="ATP_synth_b/b'su_bac/chlpt"/>
</dbReference>
<keyword evidence="4" id="KW-0813">Transport</keyword>
<evidence type="ECO:0000256" key="5">
    <source>
        <dbReference type="ARBA" id="ARBA00022547"/>
    </source>
</evidence>
<keyword evidence="10 14" id="KW-0472">Membrane</keyword>
<dbReference type="GO" id="GO:0045259">
    <property type="term" value="C:proton-transporting ATP synthase complex"/>
    <property type="evidence" value="ECO:0007669"/>
    <property type="project" value="UniProtKB-KW"/>
</dbReference>
<evidence type="ECO:0000256" key="8">
    <source>
        <dbReference type="ARBA" id="ARBA00022989"/>
    </source>
</evidence>
<comment type="function">
    <text evidence="11">F(1)F(0) ATP synthase produces ATP from ADP in the presence of a proton or sodium gradient. F-type ATPases consist of two structural domains, F(1) containing the extramembraneous catalytic core and F(0) containing the membrane proton channel, linked together by a central stalk and a peripheral stalk. During catalysis, ATP synthesis in the catalytic domain of F(1) is coupled via a rotary mechanism of the central stalk subunits to proton translocation.</text>
</comment>
<evidence type="ECO:0000313" key="15">
    <source>
        <dbReference type="EMBL" id="SVE41274.1"/>
    </source>
</evidence>
<evidence type="ECO:0000256" key="6">
    <source>
        <dbReference type="ARBA" id="ARBA00022692"/>
    </source>
</evidence>
<evidence type="ECO:0000256" key="14">
    <source>
        <dbReference type="SAM" id="Phobius"/>
    </source>
</evidence>
<evidence type="ECO:0000256" key="3">
    <source>
        <dbReference type="ARBA" id="ARBA00005513"/>
    </source>
</evidence>
<keyword evidence="7" id="KW-0375">Hydrogen ion transport</keyword>
<dbReference type="EMBL" id="UINC01215543">
    <property type="protein sequence ID" value="SVE41274.1"/>
    <property type="molecule type" value="Genomic_DNA"/>
</dbReference>
<evidence type="ECO:0000256" key="11">
    <source>
        <dbReference type="ARBA" id="ARBA00025198"/>
    </source>
</evidence>